<dbReference type="PROSITE" id="PS50271">
    <property type="entry name" value="ZF_UBP"/>
    <property type="match status" value="1"/>
</dbReference>
<dbReference type="Proteomes" id="UP001501496">
    <property type="component" value="Unassembled WGS sequence"/>
</dbReference>
<dbReference type="Pfam" id="PF02148">
    <property type="entry name" value="zf-UBP"/>
    <property type="match status" value="1"/>
</dbReference>
<comment type="caution">
    <text evidence="2">The sequence shown here is derived from an EMBL/GenBank/DDBJ whole genome shotgun (WGS) entry which is preliminary data.</text>
</comment>
<organism evidence="2 3">
    <name type="scientific">Postechiella marina</name>
    <dbReference type="NCBI Taxonomy" id="943941"/>
    <lineage>
        <taxon>Bacteria</taxon>
        <taxon>Pseudomonadati</taxon>
        <taxon>Bacteroidota</taxon>
        <taxon>Flavobacteriia</taxon>
        <taxon>Flavobacteriales</taxon>
        <taxon>Flavobacteriaceae</taxon>
        <taxon>Postechiella</taxon>
    </lineage>
</organism>
<evidence type="ECO:0000259" key="1">
    <source>
        <dbReference type="PROSITE" id="PS50271"/>
    </source>
</evidence>
<evidence type="ECO:0000313" key="2">
    <source>
        <dbReference type="EMBL" id="GAA4236804.1"/>
    </source>
</evidence>
<proteinExistence type="predicted"/>
<accession>A0ABP8CB63</accession>
<name>A0ABP8CB63_9FLAO</name>
<dbReference type="InterPro" id="IPR013083">
    <property type="entry name" value="Znf_RING/FYVE/PHD"/>
</dbReference>
<dbReference type="EMBL" id="BAABCA010000004">
    <property type="protein sequence ID" value="GAA4236804.1"/>
    <property type="molecule type" value="Genomic_DNA"/>
</dbReference>
<evidence type="ECO:0000313" key="3">
    <source>
        <dbReference type="Proteomes" id="UP001501496"/>
    </source>
</evidence>
<gene>
    <name evidence="2" type="ORF">GCM10022291_22030</name>
</gene>
<protein>
    <submittedName>
        <fullName evidence="2">UBP-type zinc finger domain-containing protein</fullName>
    </submittedName>
</protein>
<dbReference type="Gene3D" id="3.30.40.10">
    <property type="entry name" value="Zinc/RING finger domain, C3HC4 (zinc finger)"/>
    <property type="match status" value="1"/>
</dbReference>
<dbReference type="RefSeq" id="WP_344788286.1">
    <property type="nucleotide sequence ID" value="NZ_BAABCA010000004.1"/>
</dbReference>
<feature type="domain" description="UBP-type" evidence="1">
    <location>
        <begin position="1"/>
        <end position="68"/>
    </location>
</feature>
<sequence length="68" mass="7808">MCEACVKLGDAWVHLRTCQECGVTLCCDDSKNKHVTAHFQAIGHPVISSVEFNERWLWSYKDEAFVTY</sequence>
<reference evidence="3" key="1">
    <citation type="journal article" date="2019" name="Int. J. Syst. Evol. Microbiol.">
        <title>The Global Catalogue of Microorganisms (GCM) 10K type strain sequencing project: providing services to taxonomists for standard genome sequencing and annotation.</title>
        <authorList>
            <consortium name="The Broad Institute Genomics Platform"/>
            <consortium name="The Broad Institute Genome Sequencing Center for Infectious Disease"/>
            <person name="Wu L."/>
            <person name="Ma J."/>
        </authorList>
    </citation>
    <scope>NUCLEOTIDE SEQUENCE [LARGE SCALE GENOMIC DNA]</scope>
    <source>
        <strain evidence="3">JCM 17630</strain>
    </source>
</reference>
<dbReference type="SUPFAM" id="SSF57850">
    <property type="entry name" value="RING/U-box"/>
    <property type="match status" value="1"/>
</dbReference>
<keyword evidence="3" id="KW-1185">Reference proteome</keyword>
<dbReference type="InterPro" id="IPR001607">
    <property type="entry name" value="Znf_UBP"/>
</dbReference>